<dbReference type="EMBL" id="BPVZ01000129">
    <property type="protein sequence ID" value="GKV38616.1"/>
    <property type="molecule type" value="Genomic_DNA"/>
</dbReference>
<name>A0AAV5LMJ5_9ROSI</name>
<organism evidence="2 3">
    <name type="scientific">Rubroshorea leprosula</name>
    <dbReference type="NCBI Taxonomy" id="152421"/>
    <lineage>
        <taxon>Eukaryota</taxon>
        <taxon>Viridiplantae</taxon>
        <taxon>Streptophyta</taxon>
        <taxon>Embryophyta</taxon>
        <taxon>Tracheophyta</taxon>
        <taxon>Spermatophyta</taxon>
        <taxon>Magnoliopsida</taxon>
        <taxon>eudicotyledons</taxon>
        <taxon>Gunneridae</taxon>
        <taxon>Pentapetalae</taxon>
        <taxon>rosids</taxon>
        <taxon>malvids</taxon>
        <taxon>Malvales</taxon>
        <taxon>Dipterocarpaceae</taxon>
        <taxon>Rubroshorea</taxon>
    </lineage>
</organism>
<feature type="region of interest" description="Disordered" evidence="1">
    <location>
        <begin position="155"/>
        <end position="175"/>
    </location>
</feature>
<dbReference type="AlphaFoldDB" id="A0AAV5LMJ5"/>
<evidence type="ECO:0000313" key="3">
    <source>
        <dbReference type="Proteomes" id="UP001054252"/>
    </source>
</evidence>
<dbReference type="Proteomes" id="UP001054252">
    <property type="component" value="Unassembled WGS sequence"/>
</dbReference>
<protein>
    <submittedName>
        <fullName evidence="2">Uncharacterized protein</fullName>
    </submittedName>
</protein>
<evidence type="ECO:0000256" key="1">
    <source>
        <dbReference type="SAM" id="MobiDB-lite"/>
    </source>
</evidence>
<dbReference type="CDD" id="cd00303">
    <property type="entry name" value="retropepsin_like"/>
    <property type="match status" value="1"/>
</dbReference>
<comment type="caution">
    <text evidence="2">The sequence shown here is derived from an EMBL/GenBank/DDBJ whole genome shotgun (WGS) entry which is preliminary data.</text>
</comment>
<accession>A0AAV5LMJ5</accession>
<proteinExistence type="predicted"/>
<reference evidence="2 3" key="1">
    <citation type="journal article" date="2021" name="Commun. Biol.">
        <title>The genome of Shorea leprosula (Dipterocarpaceae) highlights the ecological relevance of drought in aseasonal tropical rainforests.</title>
        <authorList>
            <person name="Ng K.K.S."/>
            <person name="Kobayashi M.J."/>
            <person name="Fawcett J.A."/>
            <person name="Hatakeyama M."/>
            <person name="Paape T."/>
            <person name="Ng C.H."/>
            <person name="Ang C.C."/>
            <person name="Tnah L.H."/>
            <person name="Lee C.T."/>
            <person name="Nishiyama T."/>
            <person name="Sese J."/>
            <person name="O'Brien M.J."/>
            <person name="Copetti D."/>
            <person name="Mohd Noor M.I."/>
            <person name="Ong R.C."/>
            <person name="Putra M."/>
            <person name="Sireger I.Z."/>
            <person name="Indrioko S."/>
            <person name="Kosugi Y."/>
            <person name="Izuno A."/>
            <person name="Isagi Y."/>
            <person name="Lee S.L."/>
            <person name="Shimizu K.K."/>
        </authorList>
    </citation>
    <scope>NUCLEOTIDE SEQUENCE [LARGE SCALE GENOMIC DNA]</scope>
    <source>
        <strain evidence="2">214</strain>
    </source>
</reference>
<evidence type="ECO:0000313" key="2">
    <source>
        <dbReference type="EMBL" id="GKV38616.1"/>
    </source>
</evidence>
<sequence>MVEKLRLLVKDLANPYKLQWLRKGNEVKVTKRCLVSFSIGNKYQDKVWCDVIPMDACHLLLGRPWQFDQKTIHDGHANTYSFVKDGVKVKLIPLKPEETLENKDKDKALISRSTFQKLHQESRTTCFLLLSKVNDATSSFPKDIRSLIEEFSNVAPDETPHGLPRTQRSKDSNMVVPTRPDFQATMESLLLLMLLTYLLTMRIMCIELKLEDEFSPTKGECTRKK</sequence>
<dbReference type="PANTHER" id="PTHR35046">
    <property type="entry name" value="ZINC KNUCKLE (CCHC-TYPE) FAMILY PROTEIN"/>
    <property type="match status" value="1"/>
</dbReference>
<dbReference type="PANTHER" id="PTHR35046:SF9">
    <property type="entry name" value="RNA-DIRECTED DNA POLYMERASE"/>
    <property type="match status" value="1"/>
</dbReference>
<gene>
    <name evidence="2" type="ORF">SLEP1_g46505</name>
</gene>
<keyword evidence="3" id="KW-1185">Reference proteome</keyword>